<proteinExistence type="predicted"/>
<dbReference type="Proteomes" id="UP001428341">
    <property type="component" value="Unassembled WGS sequence"/>
</dbReference>
<keyword evidence="2" id="KW-1185">Reference proteome</keyword>
<name>A0AAP0MNL7_9ROSI</name>
<reference evidence="1 2" key="1">
    <citation type="submission" date="2024-05" db="EMBL/GenBank/DDBJ databases">
        <title>Haplotype-resolved chromosome-level genome assembly of Huyou (Citrus changshanensis).</title>
        <authorList>
            <person name="Miao C."/>
            <person name="Chen W."/>
            <person name="Wu Y."/>
            <person name="Wang L."/>
            <person name="Zhao S."/>
            <person name="Grierson D."/>
            <person name="Xu C."/>
            <person name="Chen K."/>
        </authorList>
    </citation>
    <scope>NUCLEOTIDE SEQUENCE [LARGE SCALE GENOMIC DNA]</scope>
    <source>
        <strain evidence="1">01-14</strain>
        <tissue evidence="1">Leaf</tissue>
    </source>
</reference>
<protein>
    <submittedName>
        <fullName evidence="1">Uncharacterized protein</fullName>
    </submittedName>
</protein>
<comment type="caution">
    <text evidence="1">The sequence shown here is derived from an EMBL/GenBank/DDBJ whole genome shotgun (WGS) entry which is preliminary data.</text>
</comment>
<organism evidence="1 2">
    <name type="scientific">Citrus x changshan-huyou</name>
    <dbReference type="NCBI Taxonomy" id="2935761"/>
    <lineage>
        <taxon>Eukaryota</taxon>
        <taxon>Viridiplantae</taxon>
        <taxon>Streptophyta</taxon>
        <taxon>Embryophyta</taxon>
        <taxon>Tracheophyta</taxon>
        <taxon>Spermatophyta</taxon>
        <taxon>Magnoliopsida</taxon>
        <taxon>eudicotyledons</taxon>
        <taxon>Gunneridae</taxon>
        <taxon>Pentapetalae</taxon>
        <taxon>rosids</taxon>
        <taxon>malvids</taxon>
        <taxon>Sapindales</taxon>
        <taxon>Rutaceae</taxon>
        <taxon>Aurantioideae</taxon>
        <taxon>Citrus</taxon>
    </lineage>
</organism>
<evidence type="ECO:0000313" key="2">
    <source>
        <dbReference type="Proteomes" id="UP001428341"/>
    </source>
</evidence>
<dbReference type="EMBL" id="JBCGBO010000003">
    <property type="protein sequence ID" value="KAK9215483.1"/>
    <property type="molecule type" value="Genomic_DNA"/>
</dbReference>
<gene>
    <name evidence="1" type="ORF">WN944_007488</name>
</gene>
<dbReference type="AlphaFoldDB" id="A0AAP0MNL7"/>
<accession>A0AAP0MNL7</accession>
<evidence type="ECO:0000313" key="1">
    <source>
        <dbReference type="EMBL" id="KAK9215483.1"/>
    </source>
</evidence>
<sequence length="90" mass="10298">MATEVTHSLTMHIYRLLCPPHLDDVEGVLAITMSMDSLKLHGLTHSLSQGEDLLNYNLPHHSNQSQVFQNEFTTLQFYLLIKPIFPESFT</sequence>